<evidence type="ECO:0000256" key="5">
    <source>
        <dbReference type="ARBA" id="ARBA00022833"/>
    </source>
</evidence>
<keyword evidence="5" id="KW-0862">Zinc</keyword>
<name>A0A6J4VFI8_9BACT</name>
<evidence type="ECO:0000313" key="8">
    <source>
        <dbReference type="EMBL" id="CAA9576426.1"/>
    </source>
</evidence>
<dbReference type="SUPFAM" id="SSF56281">
    <property type="entry name" value="Metallo-hydrolase/oxidoreductase"/>
    <property type="match status" value="1"/>
</dbReference>
<feature type="region of interest" description="Disordered" evidence="6">
    <location>
        <begin position="1"/>
        <end position="58"/>
    </location>
</feature>
<dbReference type="PANTHER" id="PTHR42978:SF7">
    <property type="entry name" value="METALLO-HYDROLASE RV2300C-RELATED"/>
    <property type="match status" value="1"/>
</dbReference>
<comment type="cofactor">
    <cofactor evidence="1">
        <name>Zn(2+)</name>
        <dbReference type="ChEBI" id="CHEBI:29105"/>
    </cofactor>
</comment>
<feature type="domain" description="Metallo-beta-lactamase" evidence="7">
    <location>
        <begin position="138"/>
        <end position="343"/>
    </location>
</feature>
<sequence length="359" mass="38823">RRACLAPRRPPPRPARWQAVQPRRRRPTDGGGKTYDPRCPGSRPGEDDPDGSPALWPSTGPALAIAIVVPAITDPGDGPTGALDPTVRRRRACRPRPTRSANEGETMRLYLLDLGKCDVDKGRVLTPGSGEGERVTIPIVGYLIETDDGQRILVDSGMHRKHVEDPDATFGGTPFREVLTPIMRPEDHVANRLAEIGLGVEDVDVLVSTHFHFDHAGNHGDFGGSRVVTQRAAHEFARANPDACPPDIWDLPRLRYELVDGDVALAPGVELLESSGHVPGHMSVLVRLPASGALLLTIDAVYVQENLDTGNWSGQGDPEAARASAHRLAAIADREQATMVFGHDPAQWAGLRLAPAFYE</sequence>
<dbReference type="CDD" id="cd07729">
    <property type="entry name" value="AHL_lactonase_MBL-fold"/>
    <property type="match status" value="1"/>
</dbReference>
<protein>
    <recommendedName>
        <fullName evidence="7">Metallo-beta-lactamase domain-containing protein</fullName>
    </recommendedName>
</protein>
<dbReference type="GO" id="GO:0016787">
    <property type="term" value="F:hydrolase activity"/>
    <property type="evidence" value="ECO:0007669"/>
    <property type="project" value="UniProtKB-KW"/>
</dbReference>
<evidence type="ECO:0000256" key="3">
    <source>
        <dbReference type="ARBA" id="ARBA00022723"/>
    </source>
</evidence>
<evidence type="ECO:0000259" key="7">
    <source>
        <dbReference type="SMART" id="SM00849"/>
    </source>
</evidence>
<keyword evidence="4" id="KW-0378">Hydrolase</keyword>
<evidence type="ECO:0000256" key="2">
    <source>
        <dbReference type="ARBA" id="ARBA00007749"/>
    </source>
</evidence>
<dbReference type="EMBL" id="CADCWL010000189">
    <property type="protein sequence ID" value="CAA9576426.1"/>
    <property type="molecule type" value="Genomic_DNA"/>
</dbReference>
<dbReference type="SMART" id="SM00849">
    <property type="entry name" value="Lactamase_B"/>
    <property type="match status" value="1"/>
</dbReference>
<dbReference type="Pfam" id="PF00753">
    <property type="entry name" value="Lactamase_B"/>
    <property type="match status" value="1"/>
</dbReference>
<keyword evidence="3" id="KW-0479">Metal-binding</keyword>
<dbReference type="InterPro" id="IPR036866">
    <property type="entry name" value="RibonucZ/Hydroxyglut_hydro"/>
</dbReference>
<evidence type="ECO:0000256" key="1">
    <source>
        <dbReference type="ARBA" id="ARBA00001947"/>
    </source>
</evidence>
<dbReference type="GO" id="GO:0046872">
    <property type="term" value="F:metal ion binding"/>
    <property type="evidence" value="ECO:0007669"/>
    <property type="project" value="UniProtKB-KW"/>
</dbReference>
<comment type="similarity">
    <text evidence="2">Belongs to the metallo-beta-lactamase superfamily.</text>
</comment>
<feature type="compositionally biased region" description="Basic residues" evidence="6">
    <location>
        <begin position="88"/>
        <end position="97"/>
    </location>
</feature>
<accession>A0A6J4VFI8</accession>
<dbReference type="InterPro" id="IPR001279">
    <property type="entry name" value="Metallo-B-lactamas"/>
</dbReference>
<gene>
    <name evidence="8" type="ORF">AVDCRST_MAG19-3413</name>
</gene>
<feature type="non-terminal residue" evidence="8">
    <location>
        <position position="1"/>
    </location>
</feature>
<dbReference type="PANTHER" id="PTHR42978">
    <property type="entry name" value="QUORUM-QUENCHING LACTONASE YTNP-RELATED-RELATED"/>
    <property type="match status" value="1"/>
</dbReference>
<feature type="region of interest" description="Disordered" evidence="6">
    <location>
        <begin position="72"/>
        <end position="101"/>
    </location>
</feature>
<reference evidence="8" key="1">
    <citation type="submission" date="2020-02" db="EMBL/GenBank/DDBJ databases">
        <authorList>
            <person name="Meier V. D."/>
        </authorList>
    </citation>
    <scope>NUCLEOTIDE SEQUENCE</scope>
    <source>
        <strain evidence="8">AVDCRST_MAG19</strain>
    </source>
</reference>
<proteinExistence type="inferred from homology"/>
<dbReference type="Gene3D" id="3.60.15.10">
    <property type="entry name" value="Ribonuclease Z/Hydroxyacylglutathione hydrolase-like"/>
    <property type="match status" value="1"/>
</dbReference>
<dbReference type="AlphaFoldDB" id="A0A6J4VFI8"/>
<evidence type="ECO:0000256" key="6">
    <source>
        <dbReference type="SAM" id="MobiDB-lite"/>
    </source>
</evidence>
<evidence type="ECO:0000256" key="4">
    <source>
        <dbReference type="ARBA" id="ARBA00022801"/>
    </source>
</evidence>
<dbReference type="InterPro" id="IPR051013">
    <property type="entry name" value="MBL_superfamily_lactonases"/>
</dbReference>
<organism evidence="8">
    <name type="scientific">uncultured Thermomicrobiales bacterium</name>
    <dbReference type="NCBI Taxonomy" id="1645740"/>
    <lineage>
        <taxon>Bacteria</taxon>
        <taxon>Pseudomonadati</taxon>
        <taxon>Thermomicrobiota</taxon>
        <taxon>Thermomicrobia</taxon>
        <taxon>Thermomicrobiales</taxon>
        <taxon>environmental samples</taxon>
    </lineage>
</organism>